<dbReference type="AlphaFoldDB" id="A0A7X2S7Q3"/>
<proteinExistence type="predicted"/>
<comment type="caution">
    <text evidence="2">The sequence shown here is derived from an EMBL/GenBank/DDBJ whole genome shotgun (WGS) entry which is preliminary data.</text>
</comment>
<name>A0A7X2S7Q3_9BACI</name>
<dbReference type="RefSeq" id="WP_155113334.1">
    <property type="nucleotide sequence ID" value="NZ_WMIB01000019.1"/>
</dbReference>
<dbReference type="Proteomes" id="UP000434639">
    <property type="component" value="Unassembled WGS sequence"/>
</dbReference>
<feature type="transmembrane region" description="Helical" evidence="1">
    <location>
        <begin position="39"/>
        <end position="61"/>
    </location>
</feature>
<keyword evidence="1" id="KW-0472">Membrane</keyword>
<organism evidence="2 3">
    <name type="scientific">Metabacillus mangrovi</name>
    <dbReference type="NCBI Taxonomy" id="1491830"/>
    <lineage>
        <taxon>Bacteria</taxon>
        <taxon>Bacillati</taxon>
        <taxon>Bacillota</taxon>
        <taxon>Bacilli</taxon>
        <taxon>Bacillales</taxon>
        <taxon>Bacillaceae</taxon>
        <taxon>Metabacillus</taxon>
    </lineage>
</organism>
<reference evidence="2 3" key="1">
    <citation type="journal article" date="2017" name="Int. J. Syst. Evol. Microbiol.">
        <title>Bacillus mangrovi sp. nov., isolated from a sediment sample from a mangrove forest.</title>
        <authorList>
            <person name="Gupta V."/>
            <person name="Singh P.K."/>
            <person name="Korpole S."/>
            <person name="Tanuku N.R.S."/>
            <person name="Pinnaka A.K."/>
        </authorList>
    </citation>
    <scope>NUCLEOTIDE SEQUENCE [LARGE SCALE GENOMIC DNA]</scope>
    <source>
        <strain evidence="2 3">KCTC 33872</strain>
    </source>
</reference>
<accession>A0A7X2S7Q3</accession>
<sequence>MIIAILGLLIALLTVLLFITFCVKIIGFLLKKNPFPKKLLITASTGVILVFSLLFYQTYFFTFSSIDRSNMEQGPGPVPSPSGNYSAHAFYEPYGGAAGGVNVWVEITHHQEKEKVKTIYFADAKIDFSMKWIDDDQLSIVNNDPDYPDEDRSIVLKPDKEIYDESGLACQSLLMKDEYERCYQD</sequence>
<keyword evidence="3" id="KW-1185">Reference proteome</keyword>
<dbReference type="OrthoDB" id="2452314at2"/>
<keyword evidence="1" id="KW-1133">Transmembrane helix</keyword>
<evidence type="ECO:0000256" key="1">
    <source>
        <dbReference type="SAM" id="Phobius"/>
    </source>
</evidence>
<dbReference type="EMBL" id="WMIB01000019">
    <property type="protein sequence ID" value="MTH54820.1"/>
    <property type="molecule type" value="Genomic_DNA"/>
</dbReference>
<dbReference type="InterPro" id="IPR035406">
    <property type="entry name" value="DUF5412"/>
</dbReference>
<dbReference type="Pfam" id="PF17428">
    <property type="entry name" value="DUF5412"/>
    <property type="match status" value="1"/>
</dbReference>
<keyword evidence="1" id="KW-0812">Transmembrane</keyword>
<gene>
    <name evidence="2" type="ORF">GKZ89_15565</name>
</gene>
<evidence type="ECO:0000313" key="3">
    <source>
        <dbReference type="Proteomes" id="UP000434639"/>
    </source>
</evidence>
<feature type="transmembrane region" description="Helical" evidence="1">
    <location>
        <begin position="6"/>
        <end position="27"/>
    </location>
</feature>
<protein>
    <submittedName>
        <fullName evidence="2">Uncharacterized protein</fullName>
    </submittedName>
</protein>
<evidence type="ECO:0000313" key="2">
    <source>
        <dbReference type="EMBL" id="MTH54820.1"/>
    </source>
</evidence>